<dbReference type="EMBL" id="SDAQ01000060">
    <property type="protein sequence ID" value="KAI3545673.1"/>
    <property type="molecule type" value="Genomic_DNA"/>
</dbReference>
<evidence type="ECO:0000313" key="2">
    <source>
        <dbReference type="Proteomes" id="UP001056436"/>
    </source>
</evidence>
<sequence>MWRCEQIRRRYGADVYVQVRFKSRLYEYTSSEKPEFPRSRAELKATYPVPVARSPLDYTERRPRGVVEGQSSVSSG</sequence>
<evidence type="ECO:0000313" key="1">
    <source>
        <dbReference type="EMBL" id="KAI3545673.1"/>
    </source>
</evidence>
<name>A0A9P9XAG4_9PEZI</name>
<dbReference type="AlphaFoldDB" id="A0A9P9XAG4"/>
<accession>A0A9P9XAG4</accession>
<organism evidence="1 2">
    <name type="scientific">Colletotrichum abscissum</name>
    <dbReference type="NCBI Taxonomy" id="1671311"/>
    <lineage>
        <taxon>Eukaryota</taxon>
        <taxon>Fungi</taxon>
        <taxon>Dikarya</taxon>
        <taxon>Ascomycota</taxon>
        <taxon>Pezizomycotina</taxon>
        <taxon>Sordariomycetes</taxon>
        <taxon>Hypocreomycetidae</taxon>
        <taxon>Glomerellales</taxon>
        <taxon>Glomerellaceae</taxon>
        <taxon>Colletotrichum</taxon>
        <taxon>Colletotrichum acutatum species complex</taxon>
    </lineage>
</organism>
<comment type="caution">
    <text evidence="1">The sequence shown here is derived from an EMBL/GenBank/DDBJ whole genome shotgun (WGS) entry which is preliminary data.</text>
</comment>
<keyword evidence="2" id="KW-1185">Reference proteome</keyword>
<protein>
    <submittedName>
        <fullName evidence="1">Uncharacterized protein</fullName>
    </submittedName>
</protein>
<proteinExistence type="predicted"/>
<dbReference type="OrthoDB" id="4838661at2759"/>
<reference evidence="1" key="1">
    <citation type="submission" date="2019-01" db="EMBL/GenBank/DDBJ databases">
        <title>Colletotrichum abscissum LGMF1257.</title>
        <authorList>
            <person name="Baroncelli R."/>
        </authorList>
    </citation>
    <scope>NUCLEOTIDE SEQUENCE</scope>
    <source>
        <strain evidence="1">Ca142</strain>
    </source>
</reference>
<dbReference type="Proteomes" id="UP001056436">
    <property type="component" value="Unassembled WGS sequence"/>
</dbReference>
<gene>
    <name evidence="1" type="ORF">CABS02_09211</name>
</gene>